<protein>
    <submittedName>
        <fullName evidence="1">Uncharacterized protein</fullName>
    </submittedName>
</protein>
<organism evidence="1">
    <name type="scientific">gut metagenome</name>
    <dbReference type="NCBI Taxonomy" id="749906"/>
    <lineage>
        <taxon>unclassified sequences</taxon>
        <taxon>metagenomes</taxon>
        <taxon>organismal metagenomes</taxon>
    </lineage>
</organism>
<proteinExistence type="predicted"/>
<dbReference type="EMBL" id="AMCI01001995">
    <property type="protein sequence ID" value="EJX03886.1"/>
    <property type="molecule type" value="Genomic_DNA"/>
</dbReference>
<name>J9CUI2_9ZZZZ</name>
<evidence type="ECO:0000313" key="1">
    <source>
        <dbReference type="EMBL" id="EJX03886.1"/>
    </source>
</evidence>
<gene>
    <name evidence="1" type="ORF">EVA_08010</name>
</gene>
<accession>J9CUI2</accession>
<dbReference type="AlphaFoldDB" id="J9CUI2"/>
<sequence>MNLKNIPLKFLHQVNDFQPTLFYLPLIHLSRIEPALTFCPVSEGCACAFCSFLSRFVTWRFRY</sequence>
<comment type="caution">
    <text evidence="1">The sequence shown here is derived from an EMBL/GenBank/DDBJ whole genome shotgun (WGS) entry which is preliminary data.</text>
</comment>
<reference evidence="1" key="1">
    <citation type="journal article" date="2012" name="PLoS ONE">
        <title>Gene sets for utilization of primary and secondary nutrition supplies in the distal gut of endangered iberian lynx.</title>
        <authorList>
            <person name="Alcaide M."/>
            <person name="Messina E."/>
            <person name="Richter M."/>
            <person name="Bargiela R."/>
            <person name="Peplies J."/>
            <person name="Huws S.A."/>
            <person name="Newbold C.J."/>
            <person name="Golyshin P.N."/>
            <person name="Simon M.A."/>
            <person name="Lopez G."/>
            <person name="Yakimov M.M."/>
            <person name="Ferrer M."/>
        </authorList>
    </citation>
    <scope>NUCLEOTIDE SEQUENCE</scope>
</reference>